<reference evidence="2" key="1">
    <citation type="journal article" date="2015" name="Proc. Natl. Acad. Sci. U.S.A.">
        <title>Networks of energetic and metabolic interactions define dynamics in microbial communities.</title>
        <authorList>
            <person name="Embree M."/>
            <person name="Liu J.K."/>
            <person name="Al-Bassam M.M."/>
            <person name="Zengler K."/>
        </authorList>
    </citation>
    <scope>NUCLEOTIDE SEQUENCE</scope>
</reference>
<comment type="caution">
    <text evidence="2">The sequence shown here is derived from an EMBL/GenBank/DDBJ whole genome shotgun (WGS) entry which is preliminary data.</text>
</comment>
<evidence type="ECO:0000256" key="1">
    <source>
        <dbReference type="SAM" id="MobiDB-lite"/>
    </source>
</evidence>
<dbReference type="EMBL" id="LNQE01000017">
    <property type="protein sequence ID" value="KUG29949.1"/>
    <property type="molecule type" value="Genomic_DNA"/>
</dbReference>
<gene>
    <name evidence="2" type="ORF">ASZ90_000154</name>
</gene>
<accession>A0A0W8GA15</accession>
<evidence type="ECO:0000313" key="2">
    <source>
        <dbReference type="EMBL" id="KUG29949.1"/>
    </source>
</evidence>
<feature type="region of interest" description="Disordered" evidence="1">
    <location>
        <begin position="24"/>
        <end position="49"/>
    </location>
</feature>
<sequence length="49" mass="5453">MTPPRTGRGIDTGSEEASGWYRVGSLTPYRSTPGIMDTRIRRGNRTEDP</sequence>
<protein>
    <submittedName>
        <fullName evidence="2">Uncharacterized protein</fullName>
    </submittedName>
</protein>
<name>A0A0W8GA15_9ZZZZ</name>
<feature type="compositionally biased region" description="Basic and acidic residues" evidence="1">
    <location>
        <begin position="38"/>
        <end position="49"/>
    </location>
</feature>
<dbReference type="AlphaFoldDB" id="A0A0W8GA15"/>
<proteinExistence type="predicted"/>
<organism evidence="2">
    <name type="scientific">hydrocarbon metagenome</name>
    <dbReference type="NCBI Taxonomy" id="938273"/>
    <lineage>
        <taxon>unclassified sequences</taxon>
        <taxon>metagenomes</taxon>
        <taxon>ecological metagenomes</taxon>
    </lineage>
</organism>